<proteinExistence type="predicted"/>
<keyword evidence="1" id="KW-0472">Membrane</keyword>
<dbReference type="AlphaFoldDB" id="A0A4D6HGB6"/>
<dbReference type="Proteomes" id="UP000296706">
    <property type="component" value="Chromosome"/>
</dbReference>
<dbReference type="PANTHER" id="PTHR37692:SF1">
    <property type="entry name" value="DUF420 DOMAIN-CONTAINING PROTEIN"/>
    <property type="match status" value="1"/>
</dbReference>
<dbReference type="OrthoDB" id="202206at2157"/>
<protein>
    <submittedName>
        <fullName evidence="2">DUF420 domain-containing protein</fullName>
    </submittedName>
</protein>
<accession>A0A4D6HGB6</accession>
<name>A0A4D6HGB6_9EURY</name>
<keyword evidence="3" id="KW-1185">Reference proteome</keyword>
<feature type="transmembrane region" description="Helical" evidence="1">
    <location>
        <begin position="51"/>
        <end position="69"/>
    </location>
</feature>
<feature type="transmembrane region" description="Helical" evidence="1">
    <location>
        <begin position="118"/>
        <end position="142"/>
    </location>
</feature>
<organism evidence="2 3">
    <name type="scientific">Halapricum salinum</name>
    <dbReference type="NCBI Taxonomy" id="1457250"/>
    <lineage>
        <taxon>Archaea</taxon>
        <taxon>Methanobacteriati</taxon>
        <taxon>Methanobacteriota</taxon>
        <taxon>Stenosarchaea group</taxon>
        <taxon>Halobacteria</taxon>
        <taxon>Halobacteriales</taxon>
        <taxon>Haloarculaceae</taxon>
        <taxon>Halapricum</taxon>
    </lineage>
</organism>
<feature type="transmembrane region" description="Helical" evidence="1">
    <location>
        <begin position="163"/>
        <end position="185"/>
    </location>
</feature>
<dbReference type="PANTHER" id="PTHR37692">
    <property type="entry name" value="HYPOTHETICAL MEMBRANE SPANNING PROTEIN"/>
    <property type="match status" value="1"/>
</dbReference>
<dbReference type="InterPro" id="IPR007352">
    <property type="entry name" value="DUF420"/>
</dbReference>
<dbReference type="GeneID" id="39849357"/>
<reference evidence="2 3" key="1">
    <citation type="journal article" date="2019" name="Nat. Commun.">
        <title>A new type of DNA phosphorothioation-based antiviral system in archaea.</title>
        <authorList>
            <person name="Xiong L."/>
            <person name="Liu S."/>
            <person name="Chen S."/>
            <person name="Xiao Y."/>
            <person name="Zhu B."/>
            <person name="Gao Y."/>
            <person name="Zhang Y."/>
            <person name="Chen B."/>
            <person name="Luo J."/>
            <person name="Deng Z."/>
            <person name="Chen X."/>
            <person name="Wang L."/>
            <person name="Chen S."/>
        </authorList>
    </citation>
    <scope>NUCLEOTIDE SEQUENCE [LARGE SCALE GENOMIC DNA]</scope>
    <source>
        <strain evidence="2 3">CBA1105</strain>
    </source>
</reference>
<evidence type="ECO:0000313" key="2">
    <source>
        <dbReference type="EMBL" id="QCC52605.1"/>
    </source>
</evidence>
<keyword evidence="1" id="KW-1133">Transmembrane helix</keyword>
<keyword evidence="1" id="KW-0812">Transmembrane</keyword>
<dbReference type="EMBL" id="CP031310">
    <property type="protein sequence ID" value="QCC52605.1"/>
    <property type="molecule type" value="Genomic_DNA"/>
</dbReference>
<feature type="transmembrane region" description="Helical" evidence="1">
    <location>
        <begin position="81"/>
        <end position="98"/>
    </location>
</feature>
<sequence length="187" mass="20454">MQTTIRRRLPLVTGLLTVVSLVAVVAAVRQAIPDALLPPVPHSILAAIPHLNALLSAAAIVTIIAGWRSIQADDVDRHRRLMLTSLGLFLGFLALYLLRVAIEGPTSFGGPEWLKLWVYYPILGVHMLLAIVCIPLVYHVLLLGLTHAPAELSETLHPRLGRIAATLWLISFSLGIVVYLMLYVLPL</sequence>
<dbReference type="RefSeq" id="WP_049992933.1">
    <property type="nucleotide sequence ID" value="NZ_CP031310.1"/>
</dbReference>
<dbReference type="Pfam" id="PF04238">
    <property type="entry name" value="DUF420"/>
    <property type="match status" value="1"/>
</dbReference>
<dbReference type="STRING" id="1457250.GCA_000755225_02041"/>
<evidence type="ECO:0000256" key="1">
    <source>
        <dbReference type="SAM" id="Phobius"/>
    </source>
</evidence>
<gene>
    <name evidence="2" type="ORF">DV733_15815</name>
</gene>
<evidence type="ECO:0000313" key="3">
    <source>
        <dbReference type="Proteomes" id="UP000296706"/>
    </source>
</evidence>
<dbReference type="KEGG" id="hsn:DV733_15815"/>